<evidence type="ECO:0000313" key="7">
    <source>
        <dbReference type="EnsemblPlants" id="Pp3c24_8110V3.1"/>
    </source>
</evidence>
<keyword evidence="8" id="KW-1185">Reference proteome</keyword>
<dbReference type="Gramene" id="Pp3c24_8110V3.1">
    <property type="protein sequence ID" value="Pp3c24_8110V3.1"/>
    <property type="gene ID" value="Pp3c24_8110"/>
</dbReference>
<comment type="subcellular location">
    <subcellularLocation>
        <location evidence="1">Cytoplasmic vesicle</location>
        <location evidence="1">Secretory vesicle</location>
        <location evidence="1">Acrosome</location>
    </subcellularLocation>
</comment>
<dbReference type="GO" id="GO:0016020">
    <property type="term" value="C:membrane"/>
    <property type="evidence" value="ECO:0007669"/>
    <property type="project" value="UniProtKB-ARBA"/>
</dbReference>
<evidence type="ECO:0000256" key="3">
    <source>
        <dbReference type="ARBA" id="ARBA00023329"/>
    </source>
</evidence>
<protein>
    <recommendedName>
        <fullName evidence="4">MORN repeat-containing protein 3</fullName>
    </recommendedName>
</protein>
<dbReference type="EnsemblPlants" id="Pp3c24_8110V3.1">
    <property type="protein sequence ID" value="Pp3c24_8110V3.1"/>
    <property type="gene ID" value="Pp3c24_8110"/>
</dbReference>
<gene>
    <name evidence="7" type="primary">LOC112276796</name>
    <name evidence="6" type="ORF">PHYPA_028791</name>
</gene>
<reference evidence="7" key="3">
    <citation type="submission" date="2020-12" db="UniProtKB">
        <authorList>
            <consortium name="EnsemblPlants"/>
        </authorList>
    </citation>
    <scope>IDENTIFICATION</scope>
</reference>
<evidence type="ECO:0000313" key="6">
    <source>
        <dbReference type="EMBL" id="PNR28199.1"/>
    </source>
</evidence>
<dbReference type="GeneID" id="112276796"/>
<evidence type="ECO:0000256" key="1">
    <source>
        <dbReference type="ARBA" id="ARBA00004218"/>
    </source>
</evidence>
<dbReference type="Proteomes" id="UP000006727">
    <property type="component" value="Chromosome 24"/>
</dbReference>
<dbReference type="InterPro" id="IPR052472">
    <property type="entry name" value="MORN3"/>
</dbReference>
<dbReference type="RefSeq" id="XP_024364264.1">
    <property type="nucleotide sequence ID" value="XM_024508496.2"/>
</dbReference>
<dbReference type="GO" id="GO:0001669">
    <property type="term" value="C:acrosomal vesicle"/>
    <property type="evidence" value="ECO:0007669"/>
    <property type="project" value="UniProtKB-SubCell"/>
</dbReference>
<proteinExistence type="predicted"/>
<accession>A9SFC2</accession>
<dbReference type="STRING" id="3218.A9SFC2"/>
<dbReference type="PANTHER" id="PTHR46511">
    <property type="entry name" value="MORN REPEAT-CONTAINING PROTEIN 3"/>
    <property type="match status" value="1"/>
</dbReference>
<evidence type="ECO:0000313" key="8">
    <source>
        <dbReference type="Proteomes" id="UP000006727"/>
    </source>
</evidence>
<reference evidence="6 8" key="2">
    <citation type="journal article" date="2018" name="Plant J.">
        <title>The Physcomitrella patens chromosome-scale assembly reveals moss genome structure and evolution.</title>
        <authorList>
            <person name="Lang D."/>
            <person name="Ullrich K.K."/>
            <person name="Murat F."/>
            <person name="Fuchs J."/>
            <person name="Jenkins J."/>
            <person name="Haas F.B."/>
            <person name="Piednoel M."/>
            <person name="Gundlach H."/>
            <person name="Van Bel M."/>
            <person name="Meyberg R."/>
            <person name="Vives C."/>
            <person name="Morata J."/>
            <person name="Symeonidi A."/>
            <person name="Hiss M."/>
            <person name="Muchero W."/>
            <person name="Kamisugi Y."/>
            <person name="Saleh O."/>
            <person name="Blanc G."/>
            <person name="Decker E.L."/>
            <person name="van Gessel N."/>
            <person name="Grimwood J."/>
            <person name="Hayes R.D."/>
            <person name="Graham S.W."/>
            <person name="Gunter L.E."/>
            <person name="McDaniel S.F."/>
            <person name="Hoernstein S.N.W."/>
            <person name="Larsson A."/>
            <person name="Li F.W."/>
            <person name="Perroud P.F."/>
            <person name="Phillips J."/>
            <person name="Ranjan P."/>
            <person name="Rokshar D.S."/>
            <person name="Rothfels C.J."/>
            <person name="Schneider L."/>
            <person name="Shu S."/>
            <person name="Stevenson D.W."/>
            <person name="Thummler F."/>
            <person name="Tillich M."/>
            <person name="Villarreal Aguilar J.C."/>
            <person name="Widiez T."/>
            <person name="Wong G.K."/>
            <person name="Wymore A."/>
            <person name="Zhang Y."/>
            <person name="Zimmer A.D."/>
            <person name="Quatrano R.S."/>
            <person name="Mayer K.F.X."/>
            <person name="Goodstein D."/>
            <person name="Casacuberta J.M."/>
            <person name="Vandepoele K."/>
            <person name="Reski R."/>
            <person name="Cuming A.C."/>
            <person name="Tuskan G.A."/>
            <person name="Maumus F."/>
            <person name="Salse J."/>
            <person name="Schmutz J."/>
            <person name="Rensing S.A."/>
        </authorList>
    </citation>
    <scope>NUCLEOTIDE SEQUENCE [LARGE SCALE GENOMIC DNA]</scope>
    <source>
        <strain evidence="7 8">cv. Gransden 2004</strain>
    </source>
</reference>
<evidence type="ECO:0000256" key="2">
    <source>
        <dbReference type="ARBA" id="ARBA00022737"/>
    </source>
</evidence>
<dbReference type="EMBL" id="ABEU02000024">
    <property type="protein sequence ID" value="PNR28199.1"/>
    <property type="molecule type" value="Genomic_DNA"/>
</dbReference>
<evidence type="ECO:0000256" key="4">
    <source>
        <dbReference type="ARBA" id="ARBA00039854"/>
    </source>
</evidence>
<keyword evidence="2" id="KW-0677">Repeat</keyword>
<reference evidence="6 8" key="1">
    <citation type="journal article" date="2008" name="Science">
        <title>The Physcomitrella genome reveals evolutionary insights into the conquest of land by plants.</title>
        <authorList>
            <person name="Rensing S."/>
            <person name="Lang D."/>
            <person name="Zimmer A."/>
            <person name="Terry A."/>
            <person name="Salamov A."/>
            <person name="Shapiro H."/>
            <person name="Nishiyama T."/>
            <person name="Perroud P.-F."/>
            <person name="Lindquist E."/>
            <person name="Kamisugi Y."/>
            <person name="Tanahashi T."/>
            <person name="Sakakibara K."/>
            <person name="Fujita T."/>
            <person name="Oishi K."/>
            <person name="Shin-I T."/>
            <person name="Kuroki Y."/>
            <person name="Toyoda A."/>
            <person name="Suzuki Y."/>
            <person name="Hashimoto A."/>
            <person name="Yamaguchi K."/>
            <person name="Sugano A."/>
            <person name="Kohara Y."/>
            <person name="Fujiyama A."/>
            <person name="Anterola A."/>
            <person name="Aoki S."/>
            <person name="Ashton N."/>
            <person name="Barbazuk W.B."/>
            <person name="Barker E."/>
            <person name="Bennetzen J."/>
            <person name="Bezanilla M."/>
            <person name="Blankenship R."/>
            <person name="Cho S.H."/>
            <person name="Dutcher S."/>
            <person name="Estelle M."/>
            <person name="Fawcett J.A."/>
            <person name="Gundlach H."/>
            <person name="Hanada K."/>
            <person name="Heyl A."/>
            <person name="Hicks K.A."/>
            <person name="Hugh J."/>
            <person name="Lohr M."/>
            <person name="Mayer K."/>
            <person name="Melkozernov A."/>
            <person name="Murata T."/>
            <person name="Nelson D."/>
            <person name="Pils B."/>
            <person name="Prigge M."/>
            <person name="Reiss B."/>
            <person name="Renner T."/>
            <person name="Rombauts S."/>
            <person name="Rushton P."/>
            <person name="Sanderfoot A."/>
            <person name="Schween G."/>
            <person name="Shiu S.-H."/>
            <person name="Stueber K."/>
            <person name="Theodoulou F.L."/>
            <person name="Tu H."/>
            <person name="Van de Peer Y."/>
            <person name="Verrier P.J."/>
            <person name="Waters E."/>
            <person name="Wood A."/>
            <person name="Yang L."/>
            <person name="Cove D."/>
            <person name="Cuming A."/>
            <person name="Hasebe M."/>
            <person name="Lucas S."/>
            <person name="Mishler D.B."/>
            <person name="Reski R."/>
            <person name="Grigoriev I."/>
            <person name="Quatrano R.S."/>
            <person name="Boore J.L."/>
        </authorList>
    </citation>
    <scope>NUCLEOTIDE SEQUENCE [LARGE SCALE GENOMIC DNA]</scope>
    <source>
        <strain evidence="7 8">cv. Gransden 2004</strain>
    </source>
</reference>
<organism evidence="6">
    <name type="scientific">Physcomitrium patens</name>
    <name type="common">Spreading-leaved earth moss</name>
    <name type="synonym">Physcomitrella patens</name>
    <dbReference type="NCBI Taxonomy" id="3218"/>
    <lineage>
        <taxon>Eukaryota</taxon>
        <taxon>Viridiplantae</taxon>
        <taxon>Streptophyta</taxon>
        <taxon>Embryophyta</taxon>
        <taxon>Bryophyta</taxon>
        <taxon>Bryophytina</taxon>
        <taxon>Bryopsida</taxon>
        <taxon>Funariidae</taxon>
        <taxon>Funariales</taxon>
        <taxon>Funariaceae</taxon>
        <taxon>Physcomitrium</taxon>
    </lineage>
</organism>
<dbReference type="SMART" id="SM00698">
    <property type="entry name" value="MORN"/>
    <property type="match status" value="5"/>
</dbReference>
<dbReference type="SUPFAM" id="SSF82185">
    <property type="entry name" value="Histone H3 K4-specific methyltransferase SET7/9 N-terminal domain"/>
    <property type="match status" value="1"/>
</dbReference>
<dbReference type="Gene3D" id="2.20.110.10">
    <property type="entry name" value="Histone H3 K4-specific methyltransferase SET7/9 N-terminal domain"/>
    <property type="match status" value="3"/>
</dbReference>
<dbReference type="PANTHER" id="PTHR46511:SF1">
    <property type="entry name" value="MORN REPEAT-CONTAINING PROTEIN 3"/>
    <property type="match status" value="1"/>
</dbReference>
<evidence type="ECO:0000256" key="5">
    <source>
        <dbReference type="ARBA" id="ARBA00045851"/>
    </source>
</evidence>
<dbReference type="Pfam" id="PF02493">
    <property type="entry name" value="MORN"/>
    <property type="match status" value="6"/>
</dbReference>
<comment type="function">
    <text evidence="5">Assembles a suppression complex (suppresome) by tethering SIRT1 and MDM2 to regulate composite modifications of p53/TP53. Confers both deacetylation-mediated functional inactivation, by SIRT1, and ubiquitination-dependent degradation, by MDM2, of p53/TP53, promoting a proliferative and cell survival behaviors. May play a role in the regulation of spermatogenesis.</text>
</comment>
<dbReference type="AlphaFoldDB" id="A9SFC2"/>
<sequence length="283" mass="32835">MEASPKLSTILEAGGDHGKLEELPEPYTHYLDRISCKEGYRAGVYWTSGDHYCGEWHENKRHGKGMHTYQNGNRYEGEWKNGKKDGHGTFWIKSGRYYIRKYKGKWKENQYGGNGTYFGLGGELYVGEWERGKRHGMGEQTYRDWSHKGEAKYHMYHGRWANGKREGQGHLAMSNGNVFQGEFKNDWKEGMGVFYFKDKQSKYEGLWRNDSAVSGLYSRNMKLGQPELPFVMVPSCEGLNKQCLKLAASQPLPQRYDKTTRRTDPALCTRKFYNVLYKSPLLD</sequence>
<dbReference type="InterPro" id="IPR003409">
    <property type="entry name" value="MORN"/>
</dbReference>
<dbReference type="OrthoDB" id="270720at2759"/>
<keyword evidence="3" id="KW-0968">Cytoplasmic vesicle</keyword>
<name>A9SFC2_PHYPA</name>